<dbReference type="Gene3D" id="1.20.1280.50">
    <property type="match status" value="1"/>
</dbReference>
<comment type="caution">
    <text evidence="2">The sequence shown here is derived from an EMBL/GenBank/DDBJ whole genome shotgun (WGS) entry which is preliminary data.</text>
</comment>
<reference evidence="2" key="1">
    <citation type="journal article" date="2023" name="Plant J.">
        <title>Genome sequences and population genomics provide insights into the demographic history, inbreeding, and mutation load of two 'living fossil' tree species of Dipteronia.</title>
        <authorList>
            <person name="Feng Y."/>
            <person name="Comes H.P."/>
            <person name="Chen J."/>
            <person name="Zhu S."/>
            <person name="Lu R."/>
            <person name="Zhang X."/>
            <person name="Li P."/>
            <person name="Qiu J."/>
            <person name="Olsen K.M."/>
            <person name="Qiu Y."/>
        </authorList>
    </citation>
    <scope>NUCLEOTIDE SEQUENCE</scope>
    <source>
        <strain evidence="2">NBL</strain>
    </source>
</reference>
<protein>
    <recommendedName>
        <fullName evidence="1">F-box domain-containing protein</fullName>
    </recommendedName>
</protein>
<organism evidence="2 3">
    <name type="scientific">Dipteronia sinensis</name>
    <dbReference type="NCBI Taxonomy" id="43782"/>
    <lineage>
        <taxon>Eukaryota</taxon>
        <taxon>Viridiplantae</taxon>
        <taxon>Streptophyta</taxon>
        <taxon>Embryophyta</taxon>
        <taxon>Tracheophyta</taxon>
        <taxon>Spermatophyta</taxon>
        <taxon>Magnoliopsida</taxon>
        <taxon>eudicotyledons</taxon>
        <taxon>Gunneridae</taxon>
        <taxon>Pentapetalae</taxon>
        <taxon>rosids</taxon>
        <taxon>malvids</taxon>
        <taxon>Sapindales</taxon>
        <taxon>Sapindaceae</taxon>
        <taxon>Hippocastanoideae</taxon>
        <taxon>Acereae</taxon>
        <taxon>Dipteronia</taxon>
    </lineage>
</organism>
<dbReference type="InterPro" id="IPR041232">
    <property type="entry name" value="NPL"/>
</dbReference>
<dbReference type="CDD" id="cd22157">
    <property type="entry name" value="F-box_AtFBW1-like"/>
    <property type="match status" value="1"/>
</dbReference>
<dbReference type="Pfam" id="PF00646">
    <property type="entry name" value="F-box"/>
    <property type="match status" value="1"/>
</dbReference>
<proteinExistence type="predicted"/>
<dbReference type="PANTHER" id="PTHR31111">
    <property type="entry name" value="BNAA05G37150D PROTEIN-RELATED"/>
    <property type="match status" value="1"/>
</dbReference>
<accession>A0AAD9ZQG7</accession>
<feature type="domain" description="F-box" evidence="1">
    <location>
        <begin position="139"/>
        <end position="185"/>
    </location>
</feature>
<evidence type="ECO:0000313" key="2">
    <source>
        <dbReference type="EMBL" id="KAK3188167.1"/>
    </source>
</evidence>
<dbReference type="InterPro" id="IPR001810">
    <property type="entry name" value="F-box_dom"/>
</dbReference>
<dbReference type="Proteomes" id="UP001281410">
    <property type="component" value="Unassembled WGS sequence"/>
</dbReference>
<name>A0AAD9ZQG7_9ROSI</name>
<dbReference type="AlphaFoldDB" id="A0AAD9ZQG7"/>
<dbReference type="PANTHER" id="PTHR31111:SF125">
    <property type="entry name" value="F-BOX PROTEIN CPR30-LIKE"/>
    <property type="match status" value="1"/>
</dbReference>
<dbReference type="InterPro" id="IPR036047">
    <property type="entry name" value="F-box-like_dom_sf"/>
</dbReference>
<dbReference type="Pfam" id="PF08268">
    <property type="entry name" value="FBA_3"/>
    <property type="match status" value="1"/>
</dbReference>
<evidence type="ECO:0000313" key="3">
    <source>
        <dbReference type="Proteomes" id="UP001281410"/>
    </source>
</evidence>
<keyword evidence="3" id="KW-1185">Reference proteome</keyword>
<dbReference type="EMBL" id="JANJYJ010000009">
    <property type="protein sequence ID" value="KAK3188167.1"/>
    <property type="molecule type" value="Genomic_DNA"/>
</dbReference>
<dbReference type="Gene3D" id="2.60.120.340">
    <property type="entry name" value="Nucleoplasmin core domain"/>
    <property type="match status" value="1"/>
</dbReference>
<dbReference type="PROSITE" id="PS50181">
    <property type="entry name" value="FBOX"/>
    <property type="match status" value="1"/>
</dbReference>
<gene>
    <name evidence="2" type="ORF">Dsin_027728</name>
</gene>
<dbReference type="SUPFAM" id="SSF81383">
    <property type="entry name" value="F-box domain"/>
    <property type="match status" value="1"/>
</dbReference>
<dbReference type="SMART" id="SM00256">
    <property type="entry name" value="FBOX"/>
    <property type="match status" value="1"/>
</dbReference>
<dbReference type="Pfam" id="PF17800">
    <property type="entry name" value="NPL"/>
    <property type="match status" value="1"/>
</dbReference>
<sequence length="483" mass="56314">MSKFQSLSSMEFWSVEIKGGEPLKVEIACGKILHLAQASLHALKKDHGDVSVSLFLKTGNQVVVLGKLCLGKQHQVFVDLVFEKEIELSHNWKDGSVYFCGYKFYKQLATTNKRPARSLCVKEMLEAGYENKRKKDYVPKVVSFFPNEIIFEILSWLPAEYLLKFKCVCKEWYYLIQDNNFIKMHFSRTPLLMVYDEEKRVGFGISGTIQETFIRVDHISGVILEKGDLSHKYRIRNPITRQILFLPDPCNGTIEVSIYRCQSTYEFKLVSIYRDEKRNSMQGFEIFTVDRDDEWRPLKLPSSQVCRMDLEMLRKTRQAIYYDDGSDDSDLYSDVYCLDVESECFFINVLPQGLFSDSNKVLALDWDGCLAYAEIVEEKLNVIILEDFRKHKWSQRKIIVPLTFFNEIQITEDNFLAPVIFISNKLYFLILDDKLFVYDIQTRQITERKPVSWEDKSLYTTRHSLVTFKGMQPEKIPPGVGLA</sequence>
<evidence type="ECO:0000259" key="1">
    <source>
        <dbReference type="PROSITE" id="PS50181"/>
    </source>
</evidence>
<dbReference type="InterPro" id="IPR013187">
    <property type="entry name" value="F-box-assoc_dom_typ3"/>
</dbReference>